<gene>
    <name evidence="2" type="ORF">Dda_6351</name>
</gene>
<feature type="region of interest" description="Disordered" evidence="1">
    <location>
        <begin position="358"/>
        <end position="450"/>
    </location>
</feature>
<name>A0AAD6NG55_DREDA</name>
<evidence type="ECO:0000313" key="2">
    <source>
        <dbReference type="EMBL" id="KAJ6258311.1"/>
    </source>
</evidence>
<comment type="caution">
    <text evidence="2">The sequence shown here is derived from an EMBL/GenBank/DDBJ whole genome shotgun (WGS) entry which is preliminary data.</text>
</comment>
<evidence type="ECO:0000256" key="1">
    <source>
        <dbReference type="SAM" id="MobiDB-lite"/>
    </source>
</evidence>
<dbReference type="AlphaFoldDB" id="A0AAD6NG55"/>
<feature type="region of interest" description="Disordered" evidence="1">
    <location>
        <begin position="105"/>
        <end position="151"/>
    </location>
</feature>
<protein>
    <submittedName>
        <fullName evidence="2">Uncharacterized protein</fullName>
    </submittedName>
</protein>
<feature type="compositionally biased region" description="Basic and acidic residues" evidence="1">
    <location>
        <begin position="436"/>
        <end position="450"/>
    </location>
</feature>
<feature type="compositionally biased region" description="Basic and acidic residues" evidence="1">
    <location>
        <begin position="106"/>
        <end position="119"/>
    </location>
</feature>
<organism evidence="2 3">
    <name type="scientific">Drechslerella dactyloides</name>
    <name type="common">Nematode-trapping fungus</name>
    <name type="synonym">Arthrobotrys dactyloides</name>
    <dbReference type="NCBI Taxonomy" id="74499"/>
    <lineage>
        <taxon>Eukaryota</taxon>
        <taxon>Fungi</taxon>
        <taxon>Dikarya</taxon>
        <taxon>Ascomycota</taxon>
        <taxon>Pezizomycotina</taxon>
        <taxon>Orbiliomycetes</taxon>
        <taxon>Orbiliales</taxon>
        <taxon>Orbiliaceae</taxon>
        <taxon>Drechslerella</taxon>
    </lineage>
</organism>
<accession>A0AAD6NG55</accession>
<dbReference type="EMBL" id="JAQGDS010000008">
    <property type="protein sequence ID" value="KAJ6258311.1"/>
    <property type="molecule type" value="Genomic_DNA"/>
</dbReference>
<proteinExistence type="predicted"/>
<dbReference type="Proteomes" id="UP001221413">
    <property type="component" value="Unassembled WGS sequence"/>
</dbReference>
<feature type="compositionally biased region" description="Acidic residues" evidence="1">
    <location>
        <begin position="400"/>
        <end position="427"/>
    </location>
</feature>
<evidence type="ECO:0000313" key="3">
    <source>
        <dbReference type="Proteomes" id="UP001221413"/>
    </source>
</evidence>
<sequence length="450" mass="50518">MSASTITETRLHYDDGSSCASDLSSLQISAAQRALLIPELLESILVFVSPLRYNKEVVEAKRCSDADTFKDLWASCRMVSHRWKAVIESSPTLCRNRYLVQILPEEEGKNSQEEGKNTQESEAQNDASSDPMSETSSEPPDDHAAYPTDTSRMRPQPIAIFASIESPRIAFCAPFISWLARRLHFIGRNAVGELPKLESIRDLFLQQQFPQMYITYPPVVEINVSCDREFEVPVIAWHQGITATLSPPANFEYTLRRLPSDDVVIPRIPGVLVCNEFGVTVNDVIEALCVLFKITTALHAKGWRQVSDDGAQHSILDWIEIGVFHRFDEKDPDGAFGVTRQVARAHVRNREKWVEREITPYTKGADAQVSQGDTADGGEGESTASTPDEEAESEDHQQVDQEEEEGVESIDGEEGEDDGDWDVEYDREDTASPDIMTEHIEYADEHDNPW</sequence>
<reference evidence="2" key="1">
    <citation type="submission" date="2023-01" db="EMBL/GenBank/DDBJ databases">
        <title>The chitinases involved in constricting ring structure development in the nematode-trapping fungus Drechslerella dactyloides.</title>
        <authorList>
            <person name="Wang R."/>
            <person name="Zhang L."/>
            <person name="Tang P."/>
            <person name="Li S."/>
            <person name="Liang L."/>
        </authorList>
    </citation>
    <scope>NUCLEOTIDE SEQUENCE</scope>
    <source>
        <strain evidence="2">YMF1.00031</strain>
    </source>
</reference>
<feature type="compositionally biased region" description="Polar residues" evidence="1">
    <location>
        <begin position="120"/>
        <end position="138"/>
    </location>
</feature>
<keyword evidence="3" id="KW-1185">Reference proteome</keyword>